<organism evidence="1 2">
    <name type="scientific">Algoriphagus antarcticus</name>
    <dbReference type="NCBI Taxonomy" id="238540"/>
    <lineage>
        <taxon>Bacteria</taxon>
        <taxon>Pseudomonadati</taxon>
        <taxon>Bacteroidota</taxon>
        <taxon>Cytophagia</taxon>
        <taxon>Cytophagales</taxon>
        <taxon>Cyclobacteriaceae</taxon>
        <taxon>Algoriphagus</taxon>
    </lineage>
</organism>
<keyword evidence="2" id="KW-1185">Reference proteome</keyword>
<evidence type="ECO:0000313" key="2">
    <source>
        <dbReference type="Proteomes" id="UP000256405"/>
    </source>
</evidence>
<dbReference type="EMBL" id="QUNF01000007">
    <property type="protein sequence ID" value="REG90298.1"/>
    <property type="molecule type" value="Genomic_DNA"/>
</dbReference>
<name>A0A3E0DW64_9BACT</name>
<gene>
    <name evidence="1" type="ORF">C8N25_10737</name>
</gene>
<protein>
    <submittedName>
        <fullName evidence="1">Uncharacterized protein</fullName>
    </submittedName>
</protein>
<reference evidence="1 2" key="1">
    <citation type="submission" date="2018-08" db="EMBL/GenBank/DDBJ databases">
        <title>Genomic Encyclopedia of Archaeal and Bacterial Type Strains, Phase II (KMG-II): from individual species to whole genera.</title>
        <authorList>
            <person name="Goeker M."/>
        </authorList>
    </citation>
    <scope>NUCLEOTIDE SEQUENCE [LARGE SCALE GENOMIC DNA]</scope>
    <source>
        <strain evidence="1 2">DSM 15986</strain>
    </source>
</reference>
<comment type="caution">
    <text evidence="1">The sequence shown here is derived from an EMBL/GenBank/DDBJ whole genome shotgun (WGS) entry which is preliminary data.</text>
</comment>
<dbReference type="Proteomes" id="UP000256405">
    <property type="component" value="Unassembled WGS sequence"/>
</dbReference>
<dbReference type="AlphaFoldDB" id="A0A3E0DW64"/>
<sequence length="93" mass="10325">MHEARQNIEKYGKRSVELTITNAQGDPVSSSKVVINQLRISLEIYPKAVDNISAEDTILIGRVTYYEKVILSKSNSSTAENYIDQEYSGLGGD</sequence>
<proteinExistence type="predicted"/>
<evidence type="ECO:0000313" key="1">
    <source>
        <dbReference type="EMBL" id="REG90298.1"/>
    </source>
</evidence>
<accession>A0A3E0DW64</accession>